<proteinExistence type="inferred from homology"/>
<keyword evidence="1" id="KW-0489">Methyltransferase</keyword>
<evidence type="ECO:0000313" key="9">
    <source>
        <dbReference type="Proteomes" id="UP000324897"/>
    </source>
</evidence>
<dbReference type="FunFam" id="1.10.10.10:FF:000213">
    <property type="entry name" value="Coniferyl alcohol 9-O-methyltransferase"/>
    <property type="match status" value="1"/>
</dbReference>
<dbReference type="InterPro" id="IPR016461">
    <property type="entry name" value="COMT-like"/>
</dbReference>
<feature type="domain" description="O-methyltransferase dimerisation" evidence="7">
    <location>
        <begin position="24"/>
        <end position="108"/>
    </location>
</feature>
<dbReference type="InterPro" id="IPR001077">
    <property type="entry name" value="COMT_C"/>
</dbReference>
<dbReference type="PROSITE" id="PS51683">
    <property type="entry name" value="SAM_OMT_II"/>
    <property type="match status" value="1"/>
</dbReference>
<evidence type="ECO:0000256" key="4">
    <source>
        <dbReference type="ARBA" id="ARBA00034481"/>
    </source>
</evidence>
<keyword evidence="3" id="KW-0949">S-adenosyl-L-methionine</keyword>
<protein>
    <recommendedName>
        <fullName evidence="10">O-methyltransferase domain-containing protein</fullName>
    </recommendedName>
</protein>
<evidence type="ECO:0000259" key="6">
    <source>
        <dbReference type="Pfam" id="PF00891"/>
    </source>
</evidence>
<reference evidence="8 9" key="1">
    <citation type="journal article" date="2019" name="Sci. Rep.">
        <title>A high-quality genome of Eragrostis curvula grass provides insights into Poaceae evolution and supports new strategies to enhance forage quality.</title>
        <authorList>
            <person name="Carballo J."/>
            <person name="Santos B.A.C.M."/>
            <person name="Zappacosta D."/>
            <person name="Garbus I."/>
            <person name="Selva J.P."/>
            <person name="Gallo C.A."/>
            <person name="Diaz A."/>
            <person name="Albertini E."/>
            <person name="Caccamo M."/>
            <person name="Echenique V."/>
        </authorList>
    </citation>
    <scope>NUCLEOTIDE SEQUENCE [LARGE SCALE GENOMIC DNA]</scope>
    <source>
        <strain evidence="9">cv. Victoria</strain>
        <tissue evidence="8">Leaf</tissue>
    </source>
</reference>
<dbReference type="AlphaFoldDB" id="A0A5J9UPQ6"/>
<dbReference type="Gene3D" id="3.40.50.150">
    <property type="entry name" value="Vaccinia Virus protein VP39"/>
    <property type="match status" value="1"/>
</dbReference>
<accession>A0A5J9UPQ6</accession>
<keyword evidence="9" id="KW-1185">Reference proteome</keyword>
<evidence type="ECO:0000256" key="2">
    <source>
        <dbReference type="ARBA" id="ARBA00022679"/>
    </source>
</evidence>
<dbReference type="PIRSF" id="PIRSF005739">
    <property type="entry name" value="O-mtase"/>
    <property type="match status" value="1"/>
</dbReference>
<dbReference type="FunFam" id="3.40.50.150:FF:000185">
    <property type="entry name" value="O-methyltransferase family protein"/>
    <property type="match status" value="1"/>
</dbReference>
<evidence type="ECO:0008006" key="10">
    <source>
        <dbReference type="Google" id="ProtNLM"/>
    </source>
</evidence>
<dbReference type="Proteomes" id="UP000324897">
    <property type="component" value="Chromosome 2"/>
</dbReference>
<feature type="domain" description="O-methyltransferase C-terminal" evidence="6">
    <location>
        <begin position="141"/>
        <end position="349"/>
    </location>
</feature>
<dbReference type="Pfam" id="PF08100">
    <property type="entry name" value="Dimerisation"/>
    <property type="match status" value="1"/>
</dbReference>
<evidence type="ECO:0000256" key="5">
    <source>
        <dbReference type="PIRSR" id="PIRSR005739-1"/>
    </source>
</evidence>
<evidence type="ECO:0000256" key="1">
    <source>
        <dbReference type="ARBA" id="ARBA00022603"/>
    </source>
</evidence>
<evidence type="ECO:0000313" key="8">
    <source>
        <dbReference type="EMBL" id="TVU25742.1"/>
    </source>
</evidence>
<dbReference type="OrthoDB" id="2410195at2759"/>
<dbReference type="InterPro" id="IPR012967">
    <property type="entry name" value="COMT_dimerisation"/>
</dbReference>
<organism evidence="8 9">
    <name type="scientific">Eragrostis curvula</name>
    <name type="common">weeping love grass</name>
    <dbReference type="NCBI Taxonomy" id="38414"/>
    <lineage>
        <taxon>Eukaryota</taxon>
        <taxon>Viridiplantae</taxon>
        <taxon>Streptophyta</taxon>
        <taxon>Embryophyta</taxon>
        <taxon>Tracheophyta</taxon>
        <taxon>Spermatophyta</taxon>
        <taxon>Magnoliopsida</taxon>
        <taxon>Liliopsida</taxon>
        <taxon>Poales</taxon>
        <taxon>Poaceae</taxon>
        <taxon>PACMAD clade</taxon>
        <taxon>Chloridoideae</taxon>
        <taxon>Eragrostideae</taxon>
        <taxon>Eragrostidinae</taxon>
        <taxon>Eragrostis</taxon>
    </lineage>
</organism>
<dbReference type="SUPFAM" id="SSF46785">
    <property type="entry name" value="Winged helix' DNA-binding domain"/>
    <property type="match status" value="1"/>
</dbReference>
<comment type="caution">
    <text evidence="8">The sequence shown here is derived from an EMBL/GenBank/DDBJ whole genome shotgun (WGS) entry which is preliminary data.</text>
</comment>
<gene>
    <name evidence="8" type="ORF">EJB05_28249</name>
</gene>
<dbReference type="GO" id="GO:0046983">
    <property type="term" value="F:protein dimerization activity"/>
    <property type="evidence" value="ECO:0007669"/>
    <property type="project" value="InterPro"/>
</dbReference>
<dbReference type="GO" id="GO:0032259">
    <property type="term" value="P:methylation"/>
    <property type="evidence" value="ECO:0007669"/>
    <property type="project" value="UniProtKB-KW"/>
</dbReference>
<dbReference type="SUPFAM" id="SSF53335">
    <property type="entry name" value="S-adenosyl-L-methionine-dependent methyltransferases"/>
    <property type="match status" value="1"/>
</dbReference>
<name>A0A5J9UPQ6_9POAL</name>
<dbReference type="Gramene" id="TVU25742">
    <property type="protein sequence ID" value="TVU25742"/>
    <property type="gene ID" value="EJB05_28249"/>
</dbReference>
<dbReference type="Gene3D" id="1.10.10.10">
    <property type="entry name" value="Winged helix-like DNA-binding domain superfamily/Winged helix DNA-binding domain"/>
    <property type="match status" value="1"/>
</dbReference>
<dbReference type="InterPro" id="IPR036390">
    <property type="entry name" value="WH_DNA-bd_sf"/>
</dbReference>
<dbReference type="InterPro" id="IPR029063">
    <property type="entry name" value="SAM-dependent_MTases_sf"/>
</dbReference>
<dbReference type="GO" id="GO:0008171">
    <property type="term" value="F:O-methyltransferase activity"/>
    <property type="evidence" value="ECO:0007669"/>
    <property type="project" value="InterPro"/>
</dbReference>
<evidence type="ECO:0000259" key="7">
    <source>
        <dbReference type="Pfam" id="PF08100"/>
    </source>
</evidence>
<dbReference type="Pfam" id="PF00891">
    <property type="entry name" value="Methyltransf_2"/>
    <property type="match status" value="1"/>
</dbReference>
<dbReference type="InterPro" id="IPR036388">
    <property type="entry name" value="WH-like_DNA-bd_sf"/>
</dbReference>
<keyword evidence="2" id="KW-0808">Transferase</keyword>
<dbReference type="PANTHER" id="PTHR11746">
    <property type="entry name" value="O-METHYLTRANSFERASE"/>
    <property type="match status" value="1"/>
</dbReference>
<evidence type="ECO:0000256" key="3">
    <source>
        <dbReference type="ARBA" id="ARBA00022691"/>
    </source>
</evidence>
<dbReference type="EMBL" id="RWGY01000013">
    <property type="protein sequence ID" value="TVU25742.1"/>
    <property type="molecule type" value="Genomic_DNA"/>
</dbReference>
<comment type="similarity">
    <text evidence="4">Belongs to the class I-like SAM-binding methyltransferase superfamily. Cation-independent O-methyltransferase family. COMT subfamily.</text>
</comment>
<feature type="active site" description="Proton acceptor" evidence="5">
    <location>
        <position position="272"/>
    </location>
</feature>
<sequence length="367" mass="40523">MASETKAIIVPTDAELLKAQADLWRHSLYYLTSMALKCAVELGIPTAIHNLGGATSLPDLISALSLPQAKLPFLRRVMRLLVQSGIFASDSNSEVEVYRLNPLSLLLVDGEIGKEHGSQKYFVLATNTRHCIEAALNLASWFKKDVTPPLPSPFEDVHGAPLFDESTPLLDKELDEMVNAGCAAHNNLGIGTILRECADLFSGLQSLTDCCGGDGTTVRAIIKAYPHIKCTVLDLPRVIKDNAPDHGINFVAGDMFKFIPPAQAVMLKFVLHHWNDDDCVKILSQCKNAIPSRDEGGKVIIMEVIADPSLGPIMYEAQLLLDMLMFVNTRGRQRDENDWRELFMKSGFSDYKIIKKLGARAIFEVYP</sequence>